<dbReference type="Proteomes" id="UP001058974">
    <property type="component" value="Chromosome 2"/>
</dbReference>
<feature type="compositionally biased region" description="Polar residues" evidence="1">
    <location>
        <begin position="208"/>
        <end position="219"/>
    </location>
</feature>
<proteinExistence type="predicted"/>
<dbReference type="AlphaFoldDB" id="A0A9D5BCZ4"/>
<organism evidence="3 4">
    <name type="scientific">Pisum sativum</name>
    <name type="common">Garden pea</name>
    <name type="synonym">Lathyrus oleraceus</name>
    <dbReference type="NCBI Taxonomy" id="3888"/>
    <lineage>
        <taxon>Eukaryota</taxon>
        <taxon>Viridiplantae</taxon>
        <taxon>Streptophyta</taxon>
        <taxon>Embryophyta</taxon>
        <taxon>Tracheophyta</taxon>
        <taxon>Spermatophyta</taxon>
        <taxon>Magnoliopsida</taxon>
        <taxon>eudicotyledons</taxon>
        <taxon>Gunneridae</taxon>
        <taxon>Pentapetalae</taxon>
        <taxon>rosids</taxon>
        <taxon>fabids</taxon>
        <taxon>Fabales</taxon>
        <taxon>Fabaceae</taxon>
        <taxon>Papilionoideae</taxon>
        <taxon>50 kb inversion clade</taxon>
        <taxon>NPAAA clade</taxon>
        <taxon>Hologalegina</taxon>
        <taxon>IRL clade</taxon>
        <taxon>Fabeae</taxon>
        <taxon>Lathyrus</taxon>
    </lineage>
</organism>
<evidence type="ECO:0000313" key="4">
    <source>
        <dbReference type="Proteomes" id="UP001058974"/>
    </source>
</evidence>
<dbReference type="InterPro" id="IPR057670">
    <property type="entry name" value="SH3_retrovirus"/>
</dbReference>
<feature type="region of interest" description="Disordered" evidence="1">
    <location>
        <begin position="177"/>
        <end position="239"/>
    </location>
</feature>
<protein>
    <recommendedName>
        <fullName evidence="2">Retroviral polymerase SH3-like domain-containing protein</fullName>
    </recommendedName>
</protein>
<dbReference type="Pfam" id="PF25597">
    <property type="entry name" value="SH3_retrovirus"/>
    <property type="match status" value="1"/>
</dbReference>
<keyword evidence="4" id="KW-1185">Reference proteome</keyword>
<dbReference type="Gramene" id="Psat02G0465300-T1">
    <property type="protein sequence ID" value="KAI5438996.1"/>
    <property type="gene ID" value="KIW84_024653"/>
</dbReference>
<evidence type="ECO:0000313" key="3">
    <source>
        <dbReference type="EMBL" id="KAI5438996.1"/>
    </source>
</evidence>
<feature type="compositionally biased region" description="Polar residues" evidence="1">
    <location>
        <begin position="184"/>
        <end position="196"/>
    </location>
</feature>
<gene>
    <name evidence="3" type="ORF">KIW84_024653</name>
</gene>
<comment type="caution">
    <text evidence="3">The sequence shown here is derived from an EMBL/GenBank/DDBJ whole genome shotgun (WGS) entry which is preliminary data.</text>
</comment>
<evidence type="ECO:0000259" key="2">
    <source>
        <dbReference type="Pfam" id="PF25597"/>
    </source>
</evidence>
<evidence type="ECO:0000256" key="1">
    <source>
        <dbReference type="SAM" id="MobiDB-lite"/>
    </source>
</evidence>
<sequence>MYNSQERTKLDPKSIKCIFLGYADGVKGYRLWGSTSRKVIVSRDVTFAENELQREQENDSTFKDITTFHIDGKSVEDDSFEAEPEHEVQELEKPDGVEVRRPTRQKRKPNWQSDYVMASHDAYYLLTEDGEPSTFQEAPNNPNNPNPNEAILVSNPIPSIGGNVGSVPVSEVVPSSTGSIPAVSISQNAPSSSIRAQQMPVGTPPPIGNTSRPFVTNFTMPLPGREQPFGMPTSDMAKT</sequence>
<reference evidence="3 4" key="1">
    <citation type="journal article" date="2022" name="Nat. Genet.">
        <title>Improved pea reference genome and pan-genome highlight genomic features and evolutionary characteristics.</title>
        <authorList>
            <person name="Yang T."/>
            <person name="Liu R."/>
            <person name="Luo Y."/>
            <person name="Hu S."/>
            <person name="Wang D."/>
            <person name="Wang C."/>
            <person name="Pandey M.K."/>
            <person name="Ge S."/>
            <person name="Xu Q."/>
            <person name="Li N."/>
            <person name="Li G."/>
            <person name="Huang Y."/>
            <person name="Saxena R.K."/>
            <person name="Ji Y."/>
            <person name="Li M."/>
            <person name="Yan X."/>
            <person name="He Y."/>
            <person name="Liu Y."/>
            <person name="Wang X."/>
            <person name="Xiang C."/>
            <person name="Varshney R.K."/>
            <person name="Ding H."/>
            <person name="Gao S."/>
            <person name="Zong X."/>
        </authorList>
    </citation>
    <scope>NUCLEOTIDE SEQUENCE [LARGE SCALE GENOMIC DNA]</scope>
    <source>
        <strain evidence="3 4">cv. Zhongwan 6</strain>
    </source>
</reference>
<feature type="domain" description="Retroviral polymerase SH3-like" evidence="2">
    <location>
        <begin position="4"/>
        <end position="58"/>
    </location>
</feature>
<name>A0A9D5BCZ4_PEA</name>
<dbReference type="EMBL" id="JAMSHJ010000002">
    <property type="protein sequence ID" value="KAI5438996.1"/>
    <property type="molecule type" value="Genomic_DNA"/>
</dbReference>
<accession>A0A9D5BCZ4</accession>